<accession>A0AAV2PHS2</accession>
<feature type="non-terminal residue" evidence="1">
    <location>
        <position position="1"/>
    </location>
</feature>
<sequence length="110" mass="12420">QKSKHFTGVFHIPLDQARDETVHKFVQSALVVHSHVHQAQNSYHTSSYGGHRYHGSGYQIPVVCANGCNCSVSSTLQSQHSLICTNQRFNLKLCNSKTNCWTKSYRISAW</sequence>
<keyword evidence="2" id="KW-1185">Reference proteome</keyword>
<dbReference type="AlphaFoldDB" id="A0AAV2PHS2"/>
<name>A0AAV2PHS2_MEGNR</name>
<proteinExistence type="predicted"/>
<protein>
    <submittedName>
        <fullName evidence="1">Uncharacterized protein</fullName>
    </submittedName>
</protein>
<gene>
    <name evidence="1" type="ORF">MNOR_LOCUS29</name>
</gene>
<dbReference type="EMBL" id="CAXKWB010000005">
    <property type="protein sequence ID" value="CAL4058585.1"/>
    <property type="molecule type" value="Genomic_DNA"/>
</dbReference>
<evidence type="ECO:0000313" key="1">
    <source>
        <dbReference type="EMBL" id="CAL4058585.1"/>
    </source>
</evidence>
<organism evidence="1 2">
    <name type="scientific">Meganyctiphanes norvegica</name>
    <name type="common">Northern krill</name>
    <name type="synonym">Thysanopoda norvegica</name>
    <dbReference type="NCBI Taxonomy" id="48144"/>
    <lineage>
        <taxon>Eukaryota</taxon>
        <taxon>Metazoa</taxon>
        <taxon>Ecdysozoa</taxon>
        <taxon>Arthropoda</taxon>
        <taxon>Crustacea</taxon>
        <taxon>Multicrustacea</taxon>
        <taxon>Malacostraca</taxon>
        <taxon>Eumalacostraca</taxon>
        <taxon>Eucarida</taxon>
        <taxon>Euphausiacea</taxon>
        <taxon>Euphausiidae</taxon>
        <taxon>Meganyctiphanes</taxon>
    </lineage>
</organism>
<evidence type="ECO:0000313" key="2">
    <source>
        <dbReference type="Proteomes" id="UP001497623"/>
    </source>
</evidence>
<comment type="caution">
    <text evidence="1">The sequence shown here is derived from an EMBL/GenBank/DDBJ whole genome shotgun (WGS) entry which is preliminary data.</text>
</comment>
<dbReference type="Proteomes" id="UP001497623">
    <property type="component" value="Unassembled WGS sequence"/>
</dbReference>
<reference evidence="1 2" key="1">
    <citation type="submission" date="2024-05" db="EMBL/GenBank/DDBJ databases">
        <authorList>
            <person name="Wallberg A."/>
        </authorList>
    </citation>
    <scope>NUCLEOTIDE SEQUENCE [LARGE SCALE GENOMIC DNA]</scope>
</reference>